<evidence type="ECO:0000256" key="7">
    <source>
        <dbReference type="ARBA" id="ARBA00023128"/>
    </source>
</evidence>
<dbReference type="STRING" id="6265.A0A0B2VDN0"/>
<keyword evidence="8" id="KW-0472">Membrane</keyword>
<dbReference type="EMBL" id="JPKZ01001881">
    <property type="protein sequence ID" value="KHN79628.1"/>
    <property type="molecule type" value="Genomic_DNA"/>
</dbReference>
<organism evidence="11 12">
    <name type="scientific">Toxocara canis</name>
    <name type="common">Canine roundworm</name>
    <dbReference type="NCBI Taxonomy" id="6265"/>
    <lineage>
        <taxon>Eukaryota</taxon>
        <taxon>Metazoa</taxon>
        <taxon>Ecdysozoa</taxon>
        <taxon>Nematoda</taxon>
        <taxon>Chromadorea</taxon>
        <taxon>Rhabditida</taxon>
        <taxon>Spirurina</taxon>
        <taxon>Ascaridomorpha</taxon>
        <taxon>Ascaridoidea</taxon>
        <taxon>Toxocaridae</taxon>
        <taxon>Toxocara</taxon>
    </lineage>
</organism>
<evidence type="ECO:0000313" key="12">
    <source>
        <dbReference type="Proteomes" id="UP000031036"/>
    </source>
</evidence>
<dbReference type="AlphaFoldDB" id="A0A0B2VDN0"/>
<dbReference type="OMA" id="LLFICHM"/>
<keyword evidence="4" id="KW-0812">Transmembrane</keyword>
<proteinExistence type="inferred from homology"/>
<dbReference type="GO" id="GO:0005743">
    <property type="term" value="C:mitochondrial inner membrane"/>
    <property type="evidence" value="ECO:0007669"/>
    <property type="project" value="UniProtKB-SubCell"/>
</dbReference>
<evidence type="ECO:0000256" key="10">
    <source>
        <dbReference type="SAM" id="Coils"/>
    </source>
</evidence>
<dbReference type="Pfam" id="PF03650">
    <property type="entry name" value="MPC"/>
    <property type="match status" value="2"/>
</dbReference>
<keyword evidence="3 9" id="KW-0813">Transport</keyword>
<evidence type="ECO:0000256" key="8">
    <source>
        <dbReference type="ARBA" id="ARBA00023136"/>
    </source>
</evidence>
<dbReference type="OrthoDB" id="1697690at2759"/>
<evidence type="ECO:0000256" key="2">
    <source>
        <dbReference type="ARBA" id="ARBA00006416"/>
    </source>
</evidence>
<comment type="subcellular location">
    <subcellularLocation>
        <location evidence="1 9">Mitochondrion inner membrane</location>
        <topology evidence="1 9">Multi-pass membrane protein</topology>
    </subcellularLocation>
</comment>
<keyword evidence="7 9" id="KW-0496">Mitochondrion</keyword>
<comment type="function">
    <text evidence="9">Mediates the uptake of pyruvate into mitochondria.</text>
</comment>
<sequence length="272" mass="31331">MSNIARSITAYFMRSSRKEWIDYFMSTHFWGPVANWGLPLAAIADLKKDPDMISGPMTSALCLYSSVFMRFAWHVQPRNILLFICHMTNLTAQTTQLTRFVNHHYLHIIEDPAIDSIRRSKAEAERLAREAQKASAKMSNIARSITAYFMRSSRKEWIDYFMSTHFWGPVANWGLPLAAIADLKKDPDMISGPMTSALCLYSSVFMRFAWHVQPRNILLFICHMTNLTAQTTQLTRFVNHHYLHIIEDPAIDSIRRSKAEAERLAREAQKAS</sequence>
<keyword evidence="6" id="KW-1133">Transmembrane helix</keyword>
<feature type="coiled-coil region" evidence="10">
    <location>
        <begin position="114"/>
        <end position="144"/>
    </location>
</feature>
<evidence type="ECO:0000256" key="1">
    <source>
        <dbReference type="ARBA" id="ARBA00004448"/>
    </source>
</evidence>
<evidence type="ECO:0000256" key="3">
    <source>
        <dbReference type="ARBA" id="ARBA00022448"/>
    </source>
</evidence>
<reference evidence="11 12" key="1">
    <citation type="submission" date="2014-11" db="EMBL/GenBank/DDBJ databases">
        <title>Genetic blueprint of the zoonotic pathogen Toxocara canis.</title>
        <authorList>
            <person name="Zhu X.-Q."/>
            <person name="Korhonen P.K."/>
            <person name="Cai H."/>
            <person name="Young N.D."/>
            <person name="Nejsum P."/>
            <person name="von Samson-Himmelstjerna G."/>
            <person name="Boag P.R."/>
            <person name="Tan P."/>
            <person name="Li Q."/>
            <person name="Min J."/>
            <person name="Yang Y."/>
            <person name="Wang X."/>
            <person name="Fang X."/>
            <person name="Hall R.S."/>
            <person name="Hofmann A."/>
            <person name="Sternberg P.W."/>
            <person name="Jex A.R."/>
            <person name="Gasser R.B."/>
        </authorList>
    </citation>
    <scope>NUCLEOTIDE SEQUENCE [LARGE SCALE GENOMIC DNA]</scope>
    <source>
        <strain evidence="11">PN_DK_2014</strain>
    </source>
</reference>
<dbReference type="Proteomes" id="UP000031036">
    <property type="component" value="Unassembled WGS sequence"/>
</dbReference>
<evidence type="ECO:0000256" key="9">
    <source>
        <dbReference type="RuleBase" id="RU363100"/>
    </source>
</evidence>
<comment type="caution">
    <text evidence="11">The sequence shown here is derived from an EMBL/GenBank/DDBJ whole genome shotgun (WGS) entry which is preliminary data.</text>
</comment>
<evidence type="ECO:0000256" key="4">
    <source>
        <dbReference type="ARBA" id="ARBA00022692"/>
    </source>
</evidence>
<dbReference type="GO" id="GO:0006850">
    <property type="term" value="P:pyruvate import into mitochondria"/>
    <property type="evidence" value="ECO:0007669"/>
    <property type="project" value="InterPro"/>
</dbReference>
<keyword evidence="10" id="KW-0175">Coiled coil</keyword>
<evidence type="ECO:0000256" key="6">
    <source>
        <dbReference type="ARBA" id="ARBA00022989"/>
    </source>
</evidence>
<name>A0A0B2VDN0_TOXCA</name>
<dbReference type="InterPro" id="IPR005336">
    <property type="entry name" value="MPC"/>
</dbReference>
<evidence type="ECO:0000256" key="5">
    <source>
        <dbReference type="ARBA" id="ARBA00022792"/>
    </source>
</evidence>
<dbReference type="PANTHER" id="PTHR14154">
    <property type="entry name" value="UPF0041 BRAIN PROTEIN 44-RELATED"/>
    <property type="match status" value="1"/>
</dbReference>
<protein>
    <recommendedName>
        <fullName evidence="9">Mitochondrial pyruvate carrier</fullName>
    </recommendedName>
</protein>
<evidence type="ECO:0000313" key="11">
    <source>
        <dbReference type="EMBL" id="KHN79628.1"/>
    </source>
</evidence>
<accession>A0A0B2VDN0</accession>
<comment type="similarity">
    <text evidence="2 9">Belongs to the mitochondrial pyruvate carrier (MPC) (TC 2.A.105) family.</text>
</comment>
<gene>
    <name evidence="11" type="primary">R07E5.13</name>
    <name evidence="11" type="ORF">Tcan_10726</name>
</gene>
<keyword evidence="5 9" id="KW-0999">Mitochondrion inner membrane</keyword>
<keyword evidence="12" id="KW-1185">Reference proteome</keyword>
<keyword evidence="11" id="KW-0670">Pyruvate</keyword>